<reference evidence="1" key="1">
    <citation type="submission" date="2014-11" db="EMBL/GenBank/DDBJ databases">
        <authorList>
            <person name="Amaro Gonzalez C."/>
        </authorList>
    </citation>
    <scope>NUCLEOTIDE SEQUENCE</scope>
</reference>
<proteinExistence type="predicted"/>
<dbReference type="AlphaFoldDB" id="A0A0E9PXV6"/>
<sequence length="39" mass="4537">MAFTSFLLIDIFTKLKHSIYRAKVTLDIVSWLVHSNISQ</sequence>
<accession>A0A0E9PXV6</accession>
<evidence type="ECO:0000313" key="1">
    <source>
        <dbReference type="EMBL" id="JAH09127.1"/>
    </source>
</evidence>
<protein>
    <submittedName>
        <fullName evidence="1">Uncharacterized protein</fullName>
    </submittedName>
</protein>
<organism evidence="1">
    <name type="scientific">Anguilla anguilla</name>
    <name type="common">European freshwater eel</name>
    <name type="synonym">Muraena anguilla</name>
    <dbReference type="NCBI Taxonomy" id="7936"/>
    <lineage>
        <taxon>Eukaryota</taxon>
        <taxon>Metazoa</taxon>
        <taxon>Chordata</taxon>
        <taxon>Craniata</taxon>
        <taxon>Vertebrata</taxon>
        <taxon>Euteleostomi</taxon>
        <taxon>Actinopterygii</taxon>
        <taxon>Neopterygii</taxon>
        <taxon>Teleostei</taxon>
        <taxon>Anguilliformes</taxon>
        <taxon>Anguillidae</taxon>
        <taxon>Anguilla</taxon>
    </lineage>
</organism>
<reference evidence="1" key="2">
    <citation type="journal article" date="2015" name="Fish Shellfish Immunol.">
        <title>Early steps in the European eel (Anguilla anguilla)-Vibrio vulnificus interaction in the gills: Role of the RtxA13 toxin.</title>
        <authorList>
            <person name="Callol A."/>
            <person name="Pajuelo D."/>
            <person name="Ebbesson L."/>
            <person name="Teles M."/>
            <person name="MacKenzie S."/>
            <person name="Amaro C."/>
        </authorList>
    </citation>
    <scope>NUCLEOTIDE SEQUENCE</scope>
</reference>
<name>A0A0E9PXV6_ANGAN</name>
<dbReference type="EMBL" id="GBXM01099450">
    <property type="protein sequence ID" value="JAH09127.1"/>
    <property type="molecule type" value="Transcribed_RNA"/>
</dbReference>